<dbReference type="GeneID" id="92046864"/>
<reference evidence="1 2" key="1">
    <citation type="submission" date="2023-01" db="EMBL/GenBank/DDBJ databases">
        <title>Analysis of 21 Apiospora genomes using comparative genomics revels a genus with tremendous synthesis potential of carbohydrate active enzymes and secondary metabolites.</title>
        <authorList>
            <person name="Sorensen T."/>
        </authorList>
    </citation>
    <scope>NUCLEOTIDE SEQUENCE [LARGE SCALE GENOMIC DNA]</scope>
    <source>
        <strain evidence="1 2">CBS 114990</strain>
    </source>
</reference>
<dbReference type="Proteomes" id="UP001433268">
    <property type="component" value="Unassembled WGS sequence"/>
</dbReference>
<dbReference type="RefSeq" id="XP_066665766.1">
    <property type="nucleotide sequence ID" value="XM_066813804.1"/>
</dbReference>
<organism evidence="1 2">
    <name type="scientific">Apiospora hydei</name>
    <dbReference type="NCBI Taxonomy" id="1337664"/>
    <lineage>
        <taxon>Eukaryota</taxon>
        <taxon>Fungi</taxon>
        <taxon>Dikarya</taxon>
        <taxon>Ascomycota</taxon>
        <taxon>Pezizomycotina</taxon>
        <taxon>Sordariomycetes</taxon>
        <taxon>Xylariomycetidae</taxon>
        <taxon>Amphisphaeriales</taxon>
        <taxon>Apiosporaceae</taxon>
        <taxon>Apiospora</taxon>
    </lineage>
</organism>
<sequence length="163" mass="18364">MFGHFPGGNHLEHELTPILKMIDLGGLERRLTPTSFAWDAAVQTLLEILPQVEPLLFAGRNPEFLLKYDPRLDLDLYRLVDPSMGSGEAELMSLQYMEQVAAEAIRTRTAAWYRANMPRSNLDETDEAVLRIIQEFILEPGKPKEAVVDAMQALIEGIESLTI</sequence>
<name>A0ABR1VWY4_9PEZI</name>
<proteinExistence type="predicted"/>
<keyword evidence="2" id="KW-1185">Reference proteome</keyword>
<accession>A0ABR1VWY4</accession>
<dbReference type="EMBL" id="JAQQWN010000007">
    <property type="protein sequence ID" value="KAK8074826.1"/>
    <property type="molecule type" value="Genomic_DNA"/>
</dbReference>
<protein>
    <submittedName>
        <fullName evidence="1">Uncharacterized protein</fullName>
    </submittedName>
</protein>
<evidence type="ECO:0000313" key="1">
    <source>
        <dbReference type="EMBL" id="KAK8074826.1"/>
    </source>
</evidence>
<comment type="caution">
    <text evidence="1">The sequence shown here is derived from an EMBL/GenBank/DDBJ whole genome shotgun (WGS) entry which is preliminary data.</text>
</comment>
<evidence type="ECO:0000313" key="2">
    <source>
        <dbReference type="Proteomes" id="UP001433268"/>
    </source>
</evidence>
<gene>
    <name evidence="1" type="ORF">PG997_009489</name>
</gene>